<dbReference type="Gene3D" id="3.40.50.10810">
    <property type="entry name" value="Tandem AAA-ATPase domain"/>
    <property type="match status" value="1"/>
</dbReference>
<dbReference type="SUPFAM" id="SSF52540">
    <property type="entry name" value="P-loop containing nucleoside triphosphate hydrolases"/>
    <property type="match status" value="2"/>
</dbReference>
<keyword evidence="4" id="KW-0347">Helicase</keyword>
<dbReference type="GO" id="GO:0005524">
    <property type="term" value="F:ATP binding"/>
    <property type="evidence" value="ECO:0007669"/>
    <property type="project" value="InterPro"/>
</dbReference>
<dbReference type="PROSITE" id="PS51194">
    <property type="entry name" value="HELICASE_CTER"/>
    <property type="match status" value="1"/>
</dbReference>
<dbReference type="InterPro" id="IPR027417">
    <property type="entry name" value="P-loop_NTPase"/>
</dbReference>
<evidence type="ECO:0000256" key="1">
    <source>
        <dbReference type="ARBA" id="ARBA00022801"/>
    </source>
</evidence>
<organism evidence="4 5">
    <name type="scientific">Actinomadura rubteroloni</name>
    <dbReference type="NCBI Taxonomy" id="1926885"/>
    <lineage>
        <taxon>Bacteria</taxon>
        <taxon>Bacillati</taxon>
        <taxon>Actinomycetota</taxon>
        <taxon>Actinomycetes</taxon>
        <taxon>Streptosporangiales</taxon>
        <taxon>Thermomonosporaceae</taxon>
        <taxon>Actinomadura</taxon>
    </lineage>
</organism>
<dbReference type="Proteomes" id="UP000242367">
    <property type="component" value="Unassembled WGS sequence"/>
</dbReference>
<reference evidence="4 5" key="1">
    <citation type="journal article" date="2017" name="Chemistry">
        <title>Isolation, Biosynthesis and Chemical Modifications of Rubterolones A-F: Rare Tropolone Alkaloids from Actinomadura sp. 5-2.</title>
        <authorList>
            <person name="Guo H."/>
            <person name="Benndorf R."/>
            <person name="Leichnitz D."/>
            <person name="Klassen J.L."/>
            <person name="Vollmers J."/>
            <person name="Gorls H."/>
            <person name="Steinacker M."/>
            <person name="Weigel C."/>
            <person name="Dahse H.M."/>
            <person name="Kaster A.K."/>
            <person name="de Beer Z.W."/>
            <person name="Poulsen M."/>
            <person name="Beemelmanns C."/>
        </authorList>
    </citation>
    <scope>NUCLEOTIDE SEQUENCE [LARGE SCALE GENOMIC DNA]</scope>
    <source>
        <strain evidence="4 5">5-2</strain>
    </source>
</reference>
<evidence type="ECO:0000313" key="4">
    <source>
        <dbReference type="EMBL" id="POM23753.1"/>
    </source>
</evidence>
<keyword evidence="5" id="KW-1185">Reference proteome</keyword>
<accession>A0A2P4UFC3</accession>
<evidence type="ECO:0000313" key="5">
    <source>
        <dbReference type="Proteomes" id="UP000242367"/>
    </source>
</evidence>
<gene>
    <name evidence="4" type="ORF">BTM25_23750</name>
</gene>
<keyword evidence="4" id="KW-0547">Nucleotide-binding</keyword>
<dbReference type="SMART" id="SM00487">
    <property type="entry name" value="DEXDc"/>
    <property type="match status" value="1"/>
</dbReference>
<dbReference type="EMBL" id="MTBP01000002">
    <property type="protein sequence ID" value="POM23753.1"/>
    <property type="molecule type" value="Genomic_DNA"/>
</dbReference>
<dbReference type="InterPro" id="IPR000330">
    <property type="entry name" value="SNF2_N"/>
</dbReference>
<dbReference type="InterPro" id="IPR038718">
    <property type="entry name" value="SNF2-like_sf"/>
</dbReference>
<dbReference type="PROSITE" id="PS51192">
    <property type="entry name" value="HELICASE_ATP_BIND_1"/>
    <property type="match status" value="1"/>
</dbReference>
<dbReference type="PANTHER" id="PTHR10799">
    <property type="entry name" value="SNF2/RAD54 HELICASE FAMILY"/>
    <property type="match status" value="1"/>
</dbReference>
<keyword evidence="1" id="KW-0378">Hydrolase</keyword>
<dbReference type="CDD" id="cd17919">
    <property type="entry name" value="DEXHc_Snf"/>
    <property type="match status" value="1"/>
</dbReference>
<sequence>MERHERQQLRSITDEVAGWVGQARTVLAHRDEIARAADDAIESLRRAVVALRRDEAVDWAVMPLRTGDGQLLGRVAERVHQPSLAPAEDRTLRHLTTQVAGALHDTKSVAGARRFFSGRAKRDAGQAAASFVLDFRTWGVSSGVPQLLDRLSLHDGRTFDVGVADALGDWVGFRKRIADLGDAPEVISSAAVTDLPASIGTIEKALRDEARYRAAAVSAGEAVRSREVQRMLVEMPVERLKDATRDRLRIGPLADAGITTVQAVLDYGARLEYLPGVGATTATRMRGAAQTLWQMTYDEMPVRIDIKQRTDETTELLRRLGAWDAMRKTKGATTDLTLAGALAPLARVLHRDVSHLIVFAVGAQVAELGKAVEAVRRRARSIDGTSGTAASADPWDDFLGRPADYFAMLSELGFLTEDEQKTHGDLPDDIIEAVRRLQLDTEYLSASLRGYQSFGARFALAQRNVIIGDEMGLGKTVEALAVLAHLRANGGHYSVVVCPAAVVTNWVREISSKSSLRPHRVHGPGREAAARNWVRSGGVAVTTFETLGWFENHARAVDGLACAVVDEAHYIKNPTALRTRRTRQLLDAAERSILLTGTPLENRIDEFRNLVSYLRPDLIVDADEFSPRRFRRQVAPAYLRRNQEDVLTELPELVEVEEWLPLSREDSAAYRNAVAAGNFMAMRQAAMLQGAKSEKVRRLVEIVEEAEDNGRRVVVFSHFREVLDHVVRALPRDVFGPLTGSVPAAARQTMVDQFSAAGDGAVLVSQIVAGGVGLNIQAASVVVICEPQLKPTTEWQAVARAHRMGQLESVQVHRLLSEEGADLRVTKILARKRELFENFARVSETADSAPEAFDVSEAELAREVIAAERERLFSQDAANLPEGEEAV</sequence>
<protein>
    <submittedName>
        <fullName evidence="4">ATP-dependent helicase HepA</fullName>
    </submittedName>
</protein>
<keyword evidence="4" id="KW-0067">ATP-binding</keyword>
<dbReference type="InterPro" id="IPR014001">
    <property type="entry name" value="Helicase_ATP-bd"/>
</dbReference>
<dbReference type="CDD" id="cd18793">
    <property type="entry name" value="SF2_C_SNF"/>
    <property type="match status" value="1"/>
</dbReference>
<comment type="caution">
    <text evidence="4">The sequence shown here is derived from an EMBL/GenBank/DDBJ whole genome shotgun (WGS) entry which is preliminary data.</text>
</comment>
<dbReference type="Pfam" id="PF00176">
    <property type="entry name" value="SNF2-rel_dom"/>
    <property type="match status" value="1"/>
</dbReference>
<dbReference type="RefSeq" id="WP_103562962.1">
    <property type="nucleotide sequence ID" value="NZ_MTBP01000002.1"/>
</dbReference>
<evidence type="ECO:0000259" key="3">
    <source>
        <dbReference type="PROSITE" id="PS51194"/>
    </source>
</evidence>
<evidence type="ECO:0000259" key="2">
    <source>
        <dbReference type="PROSITE" id="PS51192"/>
    </source>
</evidence>
<dbReference type="GO" id="GO:0016787">
    <property type="term" value="F:hydrolase activity"/>
    <property type="evidence" value="ECO:0007669"/>
    <property type="project" value="UniProtKB-KW"/>
</dbReference>
<dbReference type="InterPro" id="IPR049730">
    <property type="entry name" value="SNF2/RAD54-like_C"/>
</dbReference>
<feature type="domain" description="Helicase C-terminal" evidence="3">
    <location>
        <begin position="695"/>
        <end position="861"/>
    </location>
</feature>
<dbReference type="GO" id="GO:0004386">
    <property type="term" value="F:helicase activity"/>
    <property type="evidence" value="ECO:0007669"/>
    <property type="project" value="UniProtKB-KW"/>
</dbReference>
<dbReference type="InterPro" id="IPR001650">
    <property type="entry name" value="Helicase_C-like"/>
</dbReference>
<name>A0A2P4UFC3_9ACTN</name>
<dbReference type="Gene3D" id="3.40.50.300">
    <property type="entry name" value="P-loop containing nucleotide triphosphate hydrolases"/>
    <property type="match status" value="1"/>
</dbReference>
<dbReference type="AlphaFoldDB" id="A0A2P4UFC3"/>
<dbReference type="SMART" id="SM00490">
    <property type="entry name" value="HELICc"/>
    <property type="match status" value="1"/>
</dbReference>
<proteinExistence type="predicted"/>
<feature type="domain" description="Helicase ATP-binding" evidence="2">
    <location>
        <begin position="456"/>
        <end position="617"/>
    </location>
</feature>